<accession>A0A9D1N0B2</accession>
<comment type="caution">
    <text evidence="1">The sequence shown here is derived from an EMBL/GenBank/DDBJ whole genome shotgun (WGS) entry which is preliminary data.</text>
</comment>
<dbReference type="Pfam" id="PF03692">
    <property type="entry name" value="CxxCxxCC"/>
    <property type="match status" value="1"/>
</dbReference>
<proteinExistence type="predicted"/>
<evidence type="ECO:0000313" key="1">
    <source>
        <dbReference type="EMBL" id="HIU92313.1"/>
    </source>
</evidence>
<sequence>MFKKLKKFFYKNILKRTYYRSGHCIGCGECCRQIYVRHVKNVVQTEEEFQKLRLLHPFYTYLKIVGKDDIGLIFECQNLDKETNRCKIHKKRPGICRRYPVEAIFMMGGELGKKCGYKFTPIESFDEVFNNLNK</sequence>
<protein>
    <submittedName>
        <fullName evidence="1">YkgJ family cysteine cluster protein</fullName>
    </submittedName>
</protein>
<dbReference type="InterPro" id="IPR005358">
    <property type="entry name" value="Puta_zinc/iron-chelating_dom"/>
</dbReference>
<dbReference type="EMBL" id="DVOD01000030">
    <property type="protein sequence ID" value="HIU92313.1"/>
    <property type="molecule type" value="Genomic_DNA"/>
</dbReference>
<reference evidence="1" key="1">
    <citation type="submission" date="2020-10" db="EMBL/GenBank/DDBJ databases">
        <authorList>
            <person name="Gilroy R."/>
        </authorList>
    </citation>
    <scope>NUCLEOTIDE SEQUENCE</scope>
    <source>
        <strain evidence="1">CHK154-7741</strain>
    </source>
</reference>
<gene>
    <name evidence="1" type="ORF">IAD26_04160</name>
</gene>
<reference evidence="1" key="2">
    <citation type="journal article" date="2021" name="PeerJ">
        <title>Extensive microbial diversity within the chicken gut microbiome revealed by metagenomics and culture.</title>
        <authorList>
            <person name="Gilroy R."/>
            <person name="Ravi A."/>
            <person name="Getino M."/>
            <person name="Pursley I."/>
            <person name="Horton D.L."/>
            <person name="Alikhan N.F."/>
            <person name="Baker D."/>
            <person name="Gharbi K."/>
            <person name="Hall N."/>
            <person name="Watson M."/>
            <person name="Adriaenssens E.M."/>
            <person name="Foster-Nyarko E."/>
            <person name="Jarju S."/>
            <person name="Secka A."/>
            <person name="Antonio M."/>
            <person name="Oren A."/>
            <person name="Chaudhuri R.R."/>
            <person name="La Ragione R."/>
            <person name="Hildebrand F."/>
            <person name="Pallen M.J."/>
        </authorList>
    </citation>
    <scope>NUCLEOTIDE SEQUENCE</scope>
    <source>
        <strain evidence="1">CHK154-7741</strain>
    </source>
</reference>
<evidence type="ECO:0000313" key="2">
    <source>
        <dbReference type="Proteomes" id="UP000886748"/>
    </source>
</evidence>
<dbReference type="AlphaFoldDB" id="A0A9D1N0B2"/>
<organism evidence="1 2">
    <name type="scientific">Candidatus Limenecus avicola</name>
    <dbReference type="NCBI Taxonomy" id="2840847"/>
    <lineage>
        <taxon>Bacteria</taxon>
        <taxon>Bacillati</taxon>
        <taxon>Bacillota</taxon>
        <taxon>Clostridia</taxon>
        <taxon>Eubacteriales</taxon>
        <taxon>Clostridiaceae</taxon>
        <taxon>Clostridiaceae incertae sedis</taxon>
        <taxon>Candidatus Limenecus</taxon>
    </lineage>
</organism>
<dbReference type="Proteomes" id="UP000886748">
    <property type="component" value="Unassembled WGS sequence"/>
</dbReference>
<name>A0A9D1N0B2_9CLOT</name>